<reference evidence="5 6" key="1">
    <citation type="submission" date="2016-01" db="EMBL/GenBank/DDBJ databases">
        <title>Annotation of Pseudomonas oryzihabitans USDA-ARS-USMARC-56511.</title>
        <authorList>
            <person name="Harhay G.P."/>
            <person name="Harhay D.M."/>
            <person name="Smith T.P.L."/>
            <person name="Bono J.L."/>
            <person name="Heaton M.P."/>
            <person name="Clawson M.L."/>
            <person name="Chitko-Mckown C.G."/>
            <person name="Capik S.F."/>
            <person name="DeDonder K.D."/>
            <person name="Apley M.D."/>
            <person name="Lubbers B.V."/>
            <person name="White B.J."/>
            <person name="Larson R.L."/>
        </authorList>
    </citation>
    <scope>NUCLEOTIDE SEQUENCE [LARGE SCALE GENOMIC DNA]</scope>
    <source>
        <strain evidence="5 6">USDA-ARS-USMARC-56511</strain>
    </source>
</reference>
<comment type="subcellular location">
    <subcellularLocation>
        <location evidence="1">Periplasm</location>
    </subcellularLocation>
</comment>
<dbReference type="AlphaFoldDB" id="A0A0U4WQC4"/>
<name>A0A0U4WQC4_9PSED</name>
<feature type="chain" id="PRO_5006853532" description="ABC transporter substrate-binding protein" evidence="4">
    <location>
        <begin position="26"/>
        <end position="332"/>
    </location>
</feature>
<gene>
    <name evidence="5" type="ORF">APT59_12300</name>
</gene>
<evidence type="ECO:0000313" key="5">
    <source>
        <dbReference type="EMBL" id="ALZ84931.1"/>
    </source>
</evidence>
<dbReference type="OrthoDB" id="9806288at2"/>
<evidence type="ECO:0000256" key="4">
    <source>
        <dbReference type="SAM" id="SignalP"/>
    </source>
</evidence>
<evidence type="ECO:0008006" key="7">
    <source>
        <dbReference type="Google" id="ProtNLM"/>
    </source>
</evidence>
<dbReference type="SUPFAM" id="SSF53850">
    <property type="entry name" value="Periplasmic binding protein-like II"/>
    <property type="match status" value="1"/>
</dbReference>
<dbReference type="PANTHER" id="PTHR30024:SF47">
    <property type="entry name" value="TAURINE-BINDING PERIPLASMIC PROTEIN"/>
    <property type="match status" value="1"/>
</dbReference>
<dbReference type="Pfam" id="PF13379">
    <property type="entry name" value="NMT1_2"/>
    <property type="match status" value="1"/>
</dbReference>
<dbReference type="RefSeq" id="WP_059315105.1">
    <property type="nucleotide sequence ID" value="NZ_CP013987.1"/>
</dbReference>
<protein>
    <recommendedName>
        <fullName evidence="7">ABC transporter substrate-binding protein</fullName>
    </recommendedName>
</protein>
<evidence type="ECO:0000256" key="2">
    <source>
        <dbReference type="ARBA" id="ARBA00010742"/>
    </source>
</evidence>
<comment type="similarity">
    <text evidence="2">Belongs to the bacterial solute-binding protein SsuA/TauA family.</text>
</comment>
<dbReference type="Proteomes" id="UP000064137">
    <property type="component" value="Chromosome"/>
</dbReference>
<evidence type="ECO:0000256" key="3">
    <source>
        <dbReference type="ARBA" id="ARBA00022729"/>
    </source>
</evidence>
<dbReference type="GO" id="GO:0042597">
    <property type="term" value="C:periplasmic space"/>
    <property type="evidence" value="ECO:0007669"/>
    <property type="project" value="UniProtKB-SubCell"/>
</dbReference>
<accession>A0A0U4WQC4</accession>
<sequence>MSFKRLFSALGLSAALLTATPAVQADEAVKVAIGTEGFVHMPLFVALDAGLFKKHGLDVSLVKFKGGGAAASGLVSRSVEFCSCAIQNAINAKVKGADVTLLGRMVGQYASNVVIRQEVADRLGLNANSTVEQRLAAFKGLRLAVSGTGGSADFLVRFLGQEAKLQSEKDFTLLYLNNGGAMLAAFAQGRIDGFALSSPASDSAVIEQKGFTLLDMSEGQVKALDGYPSIALSARREWSQEHPDTVKAFLAALSDATQLISQHPDEAAKAVRTRFEGVNDEVYAAAWKNNRKSFPATPYLTDEDVQRAITFLGQIQNTQIPGTAGDYLTQVR</sequence>
<evidence type="ECO:0000313" key="6">
    <source>
        <dbReference type="Proteomes" id="UP000064137"/>
    </source>
</evidence>
<dbReference type="Gene3D" id="3.40.190.10">
    <property type="entry name" value="Periplasmic binding protein-like II"/>
    <property type="match status" value="2"/>
</dbReference>
<dbReference type="KEGG" id="por:APT59_12300"/>
<feature type="signal peptide" evidence="4">
    <location>
        <begin position="1"/>
        <end position="25"/>
    </location>
</feature>
<dbReference type="EMBL" id="CP013987">
    <property type="protein sequence ID" value="ALZ84931.1"/>
    <property type="molecule type" value="Genomic_DNA"/>
</dbReference>
<dbReference type="PANTHER" id="PTHR30024">
    <property type="entry name" value="ALIPHATIC SULFONATES-BINDING PROTEIN-RELATED"/>
    <property type="match status" value="1"/>
</dbReference>
<organism evidence="5 6">
    <name type="scientific">Pseudomonas oryzihabitans</name>
    <dbReference type="NCBI Taxonomy" id="47885"/>
    <lineage>
        <taxon>Bacteria</taxon>
        <taxon>Pseudomonadati</taxon>
        <taxon>Pseudomonadota</taxon>
        <taxon>Gammaproteobacteria</taxon>
        <taxon>Pseudomonadales</taxon>
        <taxon>Pseudomonadaceae</taxon>
        <taxon>Pseudomonas</taxon>
    </lineage>
</organism>
<proteinExistence type="inferred from homology"/>
<evidence type="ECO:0000256" key="1">
    <source>
        <dbReference type="ARBA" id="ARBA00004418"/>
    </source>
</evidence>
<keyword evidence="3 4" id="KW-0732">Signal</keyword>